<gene>
    <name evidence="2" type="ORF">HQN85_15405</name>
</gene>
<name>A0ABX2DJ15_9SPHI</name>
<organism evidence="2 3">
    <name type="scientific">Pedobacter boryungensis</name>
    <dbReference type="NCBI Taxonomy" id="869962"/>
    <lineage>
        <taxon>Bacteria</taxon>
        <taxon>Pseudomonadati</taxon>
        <taxon>Bacteroidota</taxon>
        <taxon>Sphingobacteriia</taxon>
        <taxon>Sphingobacteriales</taxon>
        <taxon>Sphingobacteriaceae</taxon>
        <taxon>Pedobacter</taxon>
    </lineage>
</organism>
<keyword evidence="3" id="KW-1185">Reference proteome</keyword>
<dbReference type="Proteomes" id="UP000762110">
    <property type="component" value="Unassembled WGS sequence"/>
</dbReference>
<keyword evidence="1" id="KW-1133">Transmembrane helix</keyword>
<keyword evidence="1" id="KW-0472">Membrane</keyword>
<sequence>MNKRIDAIKDTVWNGIAIGFIVPIIPGVLVWYLMQRVTALHHADLLLIGCVAINALLMNLFFKINKDNIARGIISITFLWAFAFFFYKV</sequence>
<evidence type="ECO:0000256" key="1">
    <source>
        <dbReference type="SAM" id="Phobius"/>
    </source>
</evidence>
<evidence type="ECO:0000313" key="3">
    <source>
        <dbReference type="Proteomes" id="UP000762110"/>
    </source>
</evidence>
<proteinExistence type="predicted"/>
<accession>A0ABX2DJ15</accession>
<dbReference type="RefSeq" id="WP_173273929.1">
    <property type="nucleotide sequence ID" value="NZ_JABMKV010000005.1"/>
</dbReference>
<feature type="transmembrane region" description="Helical" evidence="1">
    <location>
        <begin position="69"/>
        <end position="87"/>
    </location>
</feature>
<protein>
    <submittedName>
        <fullName evidence="2">Stationary phase survival protein SurE</fullName>
    </submittedName>
</protein>
<feature type="transmembrane region" description="Helical" evidence="1">
    <location>
        <begin position="45"/>
        <end position="62"/>
    </location>
</feature>
<dbReference type="EMBL" id="JABMKV010000005">
    <property type="protein sequence ID" value="NQX33124.1"/>
    <property type="molecule type" value="Genomic_DNA"/>
</dbReference>
<reference evidence="2 3" key="1">
    <citation type="submission" date="2020-05" db="EMBL/GenBank/DDBJ databases">
        <title>Description of Pedobacter foliorum sp. nov.</title>
        <authorList>
            <person name="Qi S."/>
            <person name="Carlier A."/>
            <person name="Cnockaert M."/>
            <person name="Vandamme P."/>
        </authorList>
    </citation>
    <scope>NUCLEOTIDE SEQUENCE [LARGE SCALE GENOMIC DNA]</scope>
    <source>
        <strain evidence="2 3">LMG 31300</strain>
    </source>
</reference>
<comment type="caution">
    <text evidence="2">The sequence shown here is derived from an EMBL/GenBank/DDBJ whole genome shotgun (WGS) entry which is preliminary data.</text>
</comment>
<keyword evidence="1" id="KW-0812">Transmembrane</keyword>
<evidence type="ECO:0000313" key="2">
    <source>
        <dbReference type="EMBL" id="NQX33124.1"/>
    </source>
</evidence>
<feature type="transmembrane region" description="Helical" evidence="1">
    <location>
        <begin position="12"/>
        <end position="33"/>
    </location>
</feature>